<evidence type="ECO:0000313" key="3">
    <source>
        <dbReference type="Proteomes" id="UP000607653"/>
    </source>
</evidence>
<evidence type="ECO:0000259" key="1">
    <source>
        <dbReference type="Pfam" id="PF05699"/>
    </source>
</evidence>
<dbReference type="PANTHER" id="PTHR23272">
    <property type="entry name" value="BED FINGER-RELATED"/>
    <property type="match status" value="1"/>
</dbReference>
<sequence length="77" mass="8830">MARDVLTIPVSTVDSEAAFSGGGRILEQYRNSLLLENVEVLVCTQDWLFGSEGNFSPFCRYLFIWITYVFYNKILLV</sequence>
<name>A0A822ZB60_NELNU</name>
<dbReference type="PANTHER" id="PTHR23272:SF184">
    <property type="entry name" value="OS03G0311250 PROTEIN"/>
    <property type="match status" value="1"/>
</dbReference>
<keyword evidence="3" id="KW-1185">Reference proteome</keyword>
<proteinExistence type="predicted"/>
<accession>A0A822ZB60</accession>
<gene>
    <name evidence="2" type="ORF">HUJ06_015012</name>
</gene>
<dbReference type="EMBL" id="DUZY01000005">
    <property type="protein sequence ID" value="DAD40689.1"/>
    <property type="molecule type" value="Genomic_DNA"/>
</dbReference>
<reference evidence="2 3" key="1">
    <citation type="journal article" date="2020" name="Mol. Biol. Evol.">
        <title>Distinct Expression and Methylation Patterns for Genes with Different Fates following a Single Whole-Genome Duplication in Flowering Plants.</title>
        <authorList>
            <person name="Shi T."/>
            <person name="Rahmani R.S."/>
            <person name="Gugger P.F."/>
            <person name="Wang M."/>
            <person name="Li H."/>
            <person name="Zhang Y."/>
            <person name="Li Z."/>
            <person name="Wang Q."/>
            <person name="Van de Peer Y."/>
            <person name="Marchal K."/>
            <person name="Chen J."/>
        </authorList>
    </citation>
    <scope>NUCLEOTIDE SEQUENCE [LARGE SCALE GENOMIC DNA]</scope>
    <source>
        <tissue evidence="2">Leaf</tissue>
    </source>
</reference>
<organism evidence="2 3">
    <name type="scientific">Nelumbo nucifera</name>
    <name type="common">Sacred lotus</name>
    <dbReference type="NCBI Taxonomy" id="4432"/>
    <lineage>
        <taxon>Eukaryota</taxon>
        <taxon>Viridiplantae</taxon>
        <taxon>Streptophyta</taxon>
        <taxon>Embryophyta</taxon>
        <taxon>Tracheophyta</taxon>
        <taxon>Spermatophyta</taxon>
        <taxon>Magnoliopsida</taxon>
        <taxon>Proteales</taxon>
        <taxon>Nelumbonaceae</taxon>
        <taxon>Nelumbo</taxon>
    </lineage>
</organism>
<evidence type="ECO:0000313" key="2">
    <source>
        <dbReference type="EMBL" id="DAD40689.1"/>
    </source>
</evidence>
<dbReference type="Pfam" id="PF05699">
    <property type="entry name" value="Dimer_Tnp_hAT"/>
    <property type="match status" value="1"/>
</dbReference>
<protein>
    <recommendedName>
        <fullName evidence="1">HAT C-terminal dimerisation domain-containing protein</fullName>
    </recommendedName>
</protein>
<dbReference type="InterPro" id="IPR008906">
    <property type="entry name" value="HATC_C_dom"/>
</dbReference>
<dbReference type="InterPro" id="IPR012337">
    <property type="entry name" value="RNaseH-like_sf"/>
</dbReference>
<dbReference type="GO" id="GO:0046983">
    <property type="term" value="F:protein dimerization activity"/>
    <property type="evidence" value="ECO:0007669"/>
    <property type="project" value="InterPro"/>
</dbReference>
<dbReference type="AlphaFoldDB" id="A0A822ZB60"/>
<dbReference type="Proteomes" id="UP000607653">
    <property type="component" value="Unassembled WGS sequence"/>
</dbReference>
<dbReference type="SUPFAM" id="SSF53098">
    <property type="entry name" value="Ribonuclease H-like"/>
    <property type="match status" value="1"/>
</dbReference>
<comment type="caution">
    <text evidence="2">The sequence shown here is derived from an EMBL/GenBank/DDBJ whole genome shotgun (WGS) entry which is preliminary data.</text>
</comment>
<feature type="domain" description="HAT C-terminal dimerisation" evidence="1">
    <location>
        <begin position="1"/>
        <end position="48"/>
    </location>
</feature>